<protein>
    <submittedName>
        <fullName evidence="2">Uncharacterized protein</fullName>
    </submittedName>
</protein>
<organism evidence="2 3">
    <name type="scientific">Saguinus oedipus</name>
    <name type="common">Cotton-top tamarin</name>
    <name type="synonym">Oedipomidas oedipus</name>
    <dbReference type="NCBI Taxonomy" id="9490"/>
    <lineage>
        <taxon>Eukaryota</taxon>
        <taxon>Metazoa</taxon>
        <taxon>Chordata</taxon>
        <taxon>Craniata</taxon>
        <taxon>Vertebrata</taxon>
        <taxon>Euteleostomi</taxon>
        <taxon>Mammalia</taxon>
        <taxon>Eutheria</taxon>
        <taxon>Euarchontoglires</taxon>
        <taxon>Primates</taxon>
        <taxon>Haplorrhini</taxon>
        <taxon>Platyrrhini</taxon>
        <taxon>Cebidae</taxon>
        <taxon>Callitrichinae</taxon>
        <taxon>Saguinus</taxon>
    </lineage>
</organism>
<keyword evidence="3" id="KW-1185">Reference proteome</keyword>
<gene>
    <name evidence="2" type="ORF">P7K49_003589</name>
</gene>
<sequence length="143" mass="16481">MNANSGEEEDEYKKRDNEDNVEDELVHPEHMRKRKRRRMRTRWGKLRTGKVHLPIWTQQKGKLLALEDPDSRNGAAIVDSKEDGSGKGIFFSLSNSWNIPAIHEEFMKVWMSSLGKRYSEYHRDQPSLSKCSPKHGSASESGP</sequence>
<feature type="compositionally biased region" description="Acidic residues" evidence="1">
    <location>
        <begin position="1"/>
        <end position="10"/>
    </location>
</feature>
<dbReference type="Proteomes" id="UP001266305">
    <property type="component" value="Unassembled WGS sequence"/>
</dbReference>
<accession>A0ABQ9W4Y7</accession>
<reference evidence="2 3" key="1">
    <citation type="submission" date="2023-05" db="EMBL/GenBank/DDBJ databases">
        <title>B98-5 Cell Line De Novo Hybrid Assembly: An Optical Mapping Approach.</title>
        <authorList>
            <person name="Kananen K."/>
            <person name="Auerbach J.A."/>
            <person name="Kautto E."/>
            <person name="Blachly J.S."/>
        </authorList>
    </citation>
    <scope>NUCLEOTIDE SEQUENCE [LARGE SCALE GENOMIC DNA]</scope>
    <source>
        <strain evidence="2">B95-8</strain>
        <tissue evidence="2">Cell line</tissue>
    </source>
</reference>
<feature type="compositionally biased region" description="Basic residues" evidence="1">
    <location>
        <begin position="30"/>
        <end position="43"/>
    </location>
</feature>
<evidence type="ECO:0000313" key="2">
    <source>
        <dbReference type="EMBL" id="KAK2116703.1"/>
    </source>
</evidence>
<comment type="caution">
    <text evidence="2">The sequence shown here is derived from an EMBL/GenBank/DDBJ whole genome shotgun (WGS) entry which is preliminary data.</text>
</comment>
<evidence type="ECO:0000313" key="3">
    <source>
        <dbReference type="Proteomes" id="UP001266305"/>
    </source>
</evidence>
<feature type="region of interest" description="Disordered" evidence="1">
    <location>
        <begin position="122"/>
        <end position="143"/>
    </location>
</feature>
<feature type="region of interest" description="Disordered" evidence="1">
    <location>
        <begin position="1"/>
        <end position="43"/>
    </location>
</feature>
<evidence type="ECO:0000256" key="1">
    <source>
        <dbReference type="SAM" id="MobiDB-lite"/>
    </source>
</evidence>
<dbReference type="EMBL" id="JASSZA010000002">
    <property type="protein sequence ID" value="KAK2116703.1"/>
    <property type="molecule type" value="Genomic_DNA"/>
</dbReference>
<proteinExistence type="predicted"/>
<name>A0ABQ9W4Y7_SAGOE</name>
<feature type="compositionally biased region" description="Basic and acidic residues" evidence="1">
    <location>
        <begin position="11"/>
        <end position="29"/>
    </location>
</feature>